<dbReference type="PANTHER" id="PTHR45566:SF1">
    <property type="entry name" value="HTH-TYPE TRANSCRIPTIONAL REGULATOR YHJB-RELATED"/>
    <property type="match status" value="1"/>
</dbReference>
<dbReference type="Pfam" id="PF12452">
    <property type="entry name" value="DUF3685"/>
    <property type="match status" value="1"/>
</dbReference>
<dbReference type="PANTHER" id="PTHR45566">
    <property type="entry name" value="HTH-TYPE TRANSCRIPTIONAL REGULATOR YHJB-RELATED"/>
    <property type="match status" value="1"/>
</dbReference>
<feature type="compositionally biased region" description="Pro residues" evidence="2">
    <location>
        <begin position="138"/>
        <end position="147"/>
    </location>
</feature>
<feature type="domain" description="Response regulatory" evidence="3">
    <location>
        <begin position="7"/>
        <end position="131"/>
    </location>
</feature>
<evidence type="ECO:0000256" key="1">
    <source>
        <dbReference type="PROSITE-ProRule" id="PRU00169"/>
    </source>
</evidence>
<keyword evidence="5" id="KW-1185">Reference proteome</keyword>
<gene>
    <name evidence="4" type="ORF">K4A83_17040</name>
</gene>
<dbReference type="RefSeq" id="WP_265265855.1">
    <property type="nucleotide sequence ID" value="NZ_JAIHOM010000100.1"/>
</dbReference>
<dbReference type="InterPro" id="IPR001789">
    <property type="entry name" value="Sig_transdc_resp-reg_receiver"/>
</dbReference>
<accession>A0ABT3L8Y1</accession>
<name>A0ABT3L8Y1_9CYAN</name>
<dbReference type="PIRSF" id="PIRSF026434">
    <property type="entry name" value="RR_ycf55_prd"/>
    <property type="match status" value="1"/>
</dbReference>
<dbReference type="SMART" id="SM00448">
    <property type="entry name" value="REC"/>
    <property type="match status" value="1"/>
</dbReference>
<dbReference type="Proteomes" id="UP001526426">
    <property type="component" value="Unassembled WGS sequence"/>
</dbReference>
<dbReference type="InterPro" id="IPR011006">
    <property type="entry name" value="CheY-like_superfamily"/>
</dbReference>
<dbReference type="SUPFAM" id="SSF52172">
    <property type="entry name" value="CheY-like"/>
    <property type="match status" value="1"/>
</dbReference>
<feature type="region of interest" description="Disordered" evidence="2">
    <location>
        <begin position="134"/>
        <end position="156"/>
    </location>
</feature>
<reference evidence="4 5" key="1">
    <citation type="submission" date="2021-08" db="EMBL/GenBank/DDBJ databases">
        <title>Draft genome sequence of Spirulina subsalsa with high tolerance to salinity and hype-accumulation of phycocyanin.</title>
        <authorList>
            <person name="Pei H."/>
            <person name="Jiang L."/>
        </authorList>
    </citation>
    <scope>NUCLEOTIDE SEQUENCE [LARGE SCALE GENOMIC DNA]</scope>
    <source>
        <strain evidence="4 5">FACHB-351</strain>
    </source>
</reference>
<dbReference type="InterPro" id="IPR051015">
    <property type="entry name" value="EvgA-like"/>
</dbReference>
<organism evidence="4 5">
    <name type="scientific">Spirulina subsalsa FACHB-351</name>
    <dbReference type="NCBI Taxonomy" id="234711"/>
    <lineage>
        <taxon>Bacteria</taxon>
        <taxon>Bacillati</taxon>
        <taxon>Cyanobacteriota</taxon>
        <taxon>Cyanophyceae</taxon>
        <taxon>Spirulinales</taxon>
        <taxon>Spirulinaceae</taxon>
        <taxon>Spirulina</taxon>
    </lineage>
</organism>
<evidence type="ECO:0000256" key="2">
    <source>
        <dbReference type="SAM" id="MobiDB-lite"/>
    </source>
</evidence>
<feature type="modified residue" description="4-aspartylphosphate" evidence="1">
    <location>
        <position position="66"/>
    </location>
</feature>
<keyword evidence="1" id="KW-0597">Phosphoprotein</keyword>
<dbReference type="InterPro" id="IPR058245">
    <property type="entry name" value="NreC/VraR/RcsB-like_REC"/>
</dbReference>
<evidence type="ECO:0000259" key="3">
    <source>
        <dbReference type="PROSITE" id="PS50110"/>
    </source>
</evidence>
<dbReference type="Gene3D" id="3.40.50.2300">
    <property type="match status" value="1"/>
</dbReference>
<dbReference type="PROSITE" id="PS50110">
    <property type="entry name" value="RESPONSE_REGULATORY"/>
    <property type="match status" value="1"/>
</dbReference>
<evidence type="ECO:0000313" key="4">
    <source>
        <dbReference type="EMBL" id="MCW6037966.1"/>
    </source>
</evidence>
<dbReference type="InterPro" id="IPR016837">
    <property type="entry name" value="Uncharacterised_Ycf55_cyanobac"/>
</dbReference>
<evidence type="ECO:0000313" key="5">
    <source>
        <dbReference type="Proteomes" id="UP001526426"/>
    </source>
</evidence>
<comment type="caution">
    <text evidence="4">The sequence shown here is derived from an EMBL/GenBank/DDBJ whole genome shotgun (WGS) entry which is preliminary data.</text>
</comment>
<protein>
    <submittedName>
        <fullName evidence="4">DUF3685 domain-containing protein</fullName>
    </submittedName>
</protein>
<dbReference type="CDD" id="cd17535">
    <property type="entry name" value="REC_NarL-like"/>
    <property type="match status" value="1"/>
</dbReference>
<proteinExistence type="predicted"/>
<dbReference type="InterPro" id="IPR022552">
    <property type="entry name" value="UPF_Ycf55"/>
</dbReference>
<dbReference type="EMBL" id="JAIHOM010000100">
    <property type="protein sequence ID" value="MCW6037966.1"/>
    <property type="molecule type" value="Genomic_DNA"/>
</dbReference>
<sequence length="563" mass="63818">MTDSQIALLLIDPDPIFRLGLATALASEADLEVRGQLDPAQGLDALRDLLAPNPDASEQVWVIVFDLSLEGGREVSDGLNLLSQQQQAATLFLSSYQDSQLLQTLQQQGISGYLPKGSAIAEITNTIRQLATGAPHWPNLPPEPPALSSPQTPQTPPRWLYNLRSSGLKQIENALNQVSQQLNRENLPSLDWLFWQGRQRELKTARWLVNQLLPVEVVIQPSLPPDSPQPPDPYPIPLNEAPGALTPAPSLLDQFLQKLAFGLQNSTAICLELEILRREKQQELLYRVVKQLEAILEDLELLKVTPDELANQQSLILRELWQKSALAFLSPYISEWNNRPLFDCIVQNTPPIEENCLSQIPLSLDLLNYLLFESPLFIENVPYRPESPEAKTRASQLLDHLILQVANGVIQFVLNQFAELENLKYTLYERQFLSSREIARFRNNLSWRYRQDRYLENPKAIFESQYRLYTLDRGQLRITPIYAPRLQELEQLEGIPWLVTIVLEGRDALAPRVRAVVSFLGSGVVYVLTQVIGKGIGLIGRGMIQGLGNVVQETRYRRERMRE</sequence>